<organism evidence="2 3">
    <name type="scientific">Candidatus Andersenbacteria bacterium RIFCSPHIGHO2_12_FULL_45_11</name>
    <dbReference type="NCBI Taxonomy" id="1797281"/>
    <lineage>
        <taxon>Bacteria</taxon>
        <taxon>Candidatus Anderseniibacteriota</taxon>
    </lineage>
</organism>
<dbReference type="GO" id="GO:0008171">
    <property type="term" value="F:O-methyltransferase activity"/>
    <property type="evidence" value="ECO:0007669"/>
    <property type="project" value="TreeGrafter"/>
</dbReference>
<evidence type="ECO:0000313" key="2">
    <source>
        <dbReference type="EMBL" id="OGY33119.1"/>
    </source>
</evidence>
<sequence>MYSLLEKIYLSFVIDVHWLRTPRIPDRWKYLLQKYFFLLFPYLYWNKEHNAYKLKLLNRIVYIPTIEHITFLQGTYIDHAYLKQYIKPNAVVIDVGAHAGEFALVCTTLLNAQEIYSFEPLKKIYELLRLNTPYAAYHAAVGTAEHQTLYIPKNTVASSIFQTSPEDTPEESHSISLDGMPQITRLPHIDLLKIDVEGMEYDVLMASKTAIKKSSYICIEVSMHRPSTKSALDTLALIKECVPNIQIVHIGTIFPFKTGRQVAVDILLHNPAINVL</sequence>
<comment type="caution">
    <text evidence="2">The sequence shown here is derived from an EMBL/GenBank/DDBJ whole genome shotgun (WGS) entry which is preliminary data.</text>
</comment>
<dbReference type="InterPro" id="IPR029063">
    <property type="entry name" value="SAM-dependent_MTases_sf"/>
</dbReference>
<feature type="domain" description="Methyltransferase FkbM" evidence="1">
    <location>
        <begin position="94"/>
        <end position="241"/>
    </location>
</feature>
<dbReference type="Gene3D" id="3.40.50.150">
    <property type="entry name" value="Vaccinia Virus protein VP39"/>
    <property type="match status" value="1"/>
</dbReference>
<evidence type="ECO:0000313" key="3">
    <source>
        <dbReference type="Proteomes" id="UP000177528"/>
    </source>
</evidence>
<proteinExistence type="predicted"/>
<dbReference type="AlphaFoldDB" id="A0A1G1WZG2"/>
<name>A0A1G1WZG2_9BACT</name>
<evidence type="ECO:0000259" key="1">
    <source>
        <dbReference type="Pfam" id="PF05050"/>
    </source>
</evidence>
<dbReference type="SUPFAM" id="SSF53335">
    <property type="entry name" value="S-adenosyl-L-methionine-dependent methyltransferases"/>
    <property type="match status" value="1"/>
</dbReference>
<dbReference type="Pfam" id="PF05050">
    <property type="entry name" value="Methyltransf_21"/>
    <property type="match status" value="1"/>
</dbReference>
<dbReference type="PANTHER" id="PTHR36973:SF4">
    <property type="entry name" value="NODULATION PROTEIN"/>
    <property type="match status" value="1"/>
</dbReference>
<dbReference type="InterPro" id="IPR053188">
    <property type="entry name" value="FkbM_Methyltransferase"/>
</dbReference>
<dbReference type="NCBIfam" id="TIGR01444">
    <property type="entry name" value="fkbM_fam"/>
    <property type="match status" value="1"/>
</dbReference>
<dbReference type="Proteomes" id="UP000177528">
    <property type="component" value="Unassembled WGS sequence"/>
</dbReference>
<dbReference type="InterPro" id="IPR006342">
    <property type="entry name" value="FkbM_mtfrase"/>
</dbReference>
<gene>
    <name evidence="2" type="ORF">A3D99_01520</name>
</gene>
<reference evidence="2 3" key="1">
    <citation type="journal article" date="2016" name="Nat. Commun.">
        <title>Thousands of microbial genomes shed light on interconnected biogeochemical processes in an aquifer system.</title>
        <authorList>
            <person name="Anantharaman K."/>
            <person name="Brown C.T."/>
            <person name="Hug L.A."/>
            <person name="Sharon I."/>
            <person name="Castelle C.J."/>
            <person name="Probst A.J."/>
            <person name="Thomas B.C."/>
            <person name="Singh A."/>
            <person name="Wilkins M.J."/>
            <person name="Karaoz U."/>
            <person name="Brodie E.L."/>
            <person name="Williams K.H."/>
            <person name="Hubbard S.S."/>
            <person name="Banfield J.F."/>
        </authorList>
    </citation>
    <scope>NUCLEOTIDE SEQUENCE [LARGE SCALE GENOMIC DNA]</scope>
</reference>
<dbReference type="EMBL" id="MHHR01000033">
    <property type="protein sequence ID" value="OGY33119.1"/>
    <property type="molecule type" value="Genomic_DNA"/>
</dbReference>
<protein>
    <recommendedName>
        <fullName evidence="1">Methyltransferase FkbM domain-containing protein</fullName>
    </recommendedName>
</protein>
<dbReference type="PANTHER" id="PTHR36973">
    <property type="entry name" value="SLL1456 PROTEIN-RELATED"/>
    <property type="match status" value="1"/>
</dbReference>
<accession>A0A1G1WZG2</accession>